<dbReference type="Proteomes" id="UP000270094">
    <property type="component" value="Unassembled WGS sequence"/>
</dbReference>
<feature type="non-terminal residue" evidence="3">
    <location>
        <position position="193"/>
    </location>
</feature>
<accession>A0A3P7KR78</accession>
<evidence type="ECO:0000256" key="1">
    <source>
        <dbReference type="SAM" id="SignalP"/>
    </source>
</evidence>
<organism evidence="3 4">
    <name type="scientific">Strongylus vulgaris</name>
    <name type="common">Blood worm</name>
    <dbReference type="NCBI Taxonomy" id="40348"/>
    <lineage>
        <taxon>Eukaryota</taxon>
        <taxon>Metazoa</taxon>
        <taxon>Ecdysozoa</taxon>
        <taxon>Nematoda</taxon>
        <taxon>Chromadorea</taxon>
        <taxon>Rhabditida</taxon>
        <taxon>Rhabditina</taxon>
        <taxon>Rhabditomorpha</taxon>
        <taxon>Strongyloidea</taxon>
        <taxon>Strongylidae</taxon>
        <taxon>Strongylus</taxon>
    </lineage>
</organism>
<feature type="signal peptide" evidence="1">
    <location>
        <begin position="1"/>
        <end position="16"/>
    </location>
</feature>
<feature type="domain" description="DUF7752" evidence="2">
    <location>
        <begin position="73"/>
        <end position="174"/>
    </location>
</feature>
<gene>
    <name evidence="3" type="ORF">SVUK_LOCUS5046</name>
</gene>
<dbReference type="Pfam" id="PF24934">
    <property type="entry name" value="DUF7752"/>
    <property type="match status" value="1"/>
</dbReference>
<keyword evidence="1" id="KW-0732">Signal</keyword>
<evidence type="ECO:0000259" key="2">
    <source>
        <dbReference type="Pfam" id="PF24934"/>
    </source>
</evidence>
<dbReference type="OrthoDB" id="5860582at2759"/>
<name>A0A3P7KR78_STRVU</name>
<proteinExistence type="predicted"/>
<feature type="chain" id="PRO_5018317234" description="DUF7752 domain-containing protein" evidence="1">
    <location>
        <begin position="17"/>
        <end position="193"/>
    </location>
</feature>
<sequence length="193" mass="22917">MERILSFAWLAYDVLAVVKQERVINEEDHIPAATPLYDMLKQRIEEYCKENKARFFNFVNYPNHEVLMPIRMYTEHYNGLARLMFVVSEWAERNKLLTGGLENHHICLILILFAIGRIPGCLNRPRPFLDKLEDYDVRSDDLEEIDEDTQVEILVAFFEYLASRAFRKLTHISFDELEYASVFLRGEWIPMHE</sequence>
<evidence type="ECO:0000313" key="4">
    <source>
        <dbReference type="Proteomes" id="UP000270094"/>
    </source>
</evidence>
<keyword evidence="4" id="KW-1185">Reference proteome</keyword>
<dbReference type="AlphaFoldDB" id="A0A3P7KR78"/>
<evidence type="ECO:0000313" key="3">
    <source>
        <dbReference type="EMBL" id="VDM70048.1"/>
    </source>
</evidence>
<dbReference type="EMBL" id="UYYB01014512">
    <property type="protein sequence ID" value="VDM70048.1"/>
    <property type="molecule type" value="Genomic_DNA"/>
</dbReference>
<protein>
    <recommendedName>
        <fullName evidence="2">DUF7752 domain-containing protein</fullName>
    </recommendedName>
</protein>
<reference evidence="3 4" key="1">
    <citation type="submission" date="2018-11" db="EMBL/GenBank/DDBJ databases">
        <authorList>
            <consortium name="Pathogen Informatics"/>
        </authorList>
    </citation>
    <scope>NUCLEOTIDE SEQUENCE [LARGE SCALE GENOMIC DNA]</scope>
</reference>
<dbReference type="InterPro" id="IPR056654">
    <property type="entry name" value="DUF7752"/>
</dbReference>